<dbReference type="SUPFAM" id="SSF50156">
    <property type="entry name" value="PDZ domain-like"/>
    <property type="match status" value="1"/>
</dbReference>
<keyword evidence="5 9" id="KW-0812">Transmembrane</keyword>
<sequence>MGRELAMDIPGVLNYRNMRLVFPFLLLTVAVYFASNLVLFMMNLRLAEYSPPLMDGPSPARQKTSALPPKREYRVLLERNLFGIKKDETSRDKGGDLLANLDKLALTSLNCTLIGTVINETGNSWAVIRDNQSKREEKVSVGSMFSDAKVVLILRNKVVLNFNGKDELLVMGIEKIRAERLAEEKAGKEQAPGEGSTYKISRDFVRDSMNDLAKIMSTVRVRPYVKDGKPQGFQISRLKGGSLVKTMGFQDGDIIRSINGQDIRSPEDAMKLYNTLKDSSFFTITLLRKNQPMTLNYKVR</sequence>
<evidence type="ECO:0000256" key="2">
    <source>
        <dbReference type="ARBA" id="ARBA00022448"/>
    </source>
</evidence>
<comment type="subcellular location">
    <subcellularLocation>
        <location evidence="1">Cell inner membrane</location>
    </subcellularLocation>
</comment>
<evidence type="ECO:0000259" key="10">
    <source>
        <dbReference type="Pfam" id="PF11356"/>
    </source>
</evidence>
<accession>D9PHZ9</accession>
<gene>
    <name evidence="11" type="primary">outC</name>
    <name evidence="11" type="ORF">LDC_1153</name>
</gene>
<keyword evidence="2" id="KW-0813">Transport</keyword>
<evidence type="ECO:0000256" key="4">
    <source>
        <dbReference type="ARBA" id="ARBA00022519"/>
    </source>
</evidence>
<name>D9PHZ9_9ZZZZ</name>
<feature type="transmembrane region" description="Helical" evidence="9">
    <location>
        <begin position="20"/>
        <end position="44"/>
    </location>
</feature>
<evidence type="ECO:0000256" key="1">
    <source>
        <dbReference type="ARBA" id="ARBA00004533"/>
    </source>
</evidence>
<dbReference type="InterPro" id="IPR024961">
    <property type="entry name" value="T2SS_GspC_N"/>
</dbReference>
<reference evidence="11" key="1">
    <citation type="submission" date="2010-07" db="EMBL/GenBank/DDBJ databases">
        <authorList>
            <consortium name="CONSOLIDER consortium CSD2007-00005"/>
            <person name="Guazzaroni M.-E."/>
            <person name="Richter M."/>
            <person name="Garcia-Salamanca A."/>
            <person name="Yarza P."/>
            <person name="Ferrer M."/>
        </authorList>
    </citation>
    <scope>NUCLEOTIDE SEQUENCE</scope>
</reference>
<dbReference type="GO" id="GO:0005886">
    <property type="term" value="C:plasma membrane"/>
    <property type="evidence" value="ECO:0007669"/>
    <property type="project" value="UniProtKB-SubCell"/>
</dbReference>
<keyword evidence="3" id="KW-1003">Cell membrane</keyword>
<evidence type="ECO:0000256" key="9">
    <source>
        <dbReference type="SAM" id="Phobius"/>
    </source>
</evidence>
<evidence type="ECO:0000256" key="3">
    <source>
        <dbReference type="ARBA" id="ARBA00022475"/>
    </source>
</evidence>
<dbReference type="InterPro" id="IPR036034">
    <property type="entry name" value="PDZ_sf"/>
</dbReference>
<proteinExistence type="predicted"/>
<organism evidence="11">
    <name type="scientific">sediment metagenome</name>
    <dbReference type="NCBI Taxonomy" id="749907"/>
    <lineage>
        <taxon>unclassified sequences</taxon>
        <taxon>metagenomes</taxon>
        <taxon>ecological metagenomes</taxon>
    </lineage>
</organism>
<evidence type="ECO:0000256" key="7">
    <source>
        <dbReference type="ARBA" id="ARBA00022989"/>
    </source>
</evidence>
<protein>
    <submittedName>
        <fullName evidence="11">General secretion pathway protein C</fullName>
    </submittedName>
</protein>
<dbReference type="AlphaFoldDB" id="D9PHZ9"/>
<keyword evidence="7 9" id="KW-1133">Transmembrane helix</keyword>
<evidence type="ECO:0000256" key="6">
    <source>
        <dbReference type="ARBA" id="ARBA00022927"/>
    </source>
</evidence>
<reference evidence="11" key="2">
    <citation type="journal article" date="2011" name="Microb. Ecol.">
        <title>Taxonomic and Functional Metagenomic Profiling of the Microbial Community in the Anoxic Sediment of a Sub-saline Shallow Lake (Laguna de Carrizo, Central Spain).</title>
        <authorList>
            <person name="Ferrer M."/>
            <person name="Guazzaroni M.E."/>
            <person name="Richter M."/>
            <person name="Garcia-Salamanca A."/>
            <person name="Yarza P."/>
            <person name="Suarez-Suarez A."/>
            <person name="Solano J."/>
            <person name="Alcaide M."/>
            <person name="van Dillewijn P."/>
            <person name="Molina-Henares M.A."/>
            <person name="Lopez-Cortes N."/>
            <person name="Al-Ramahi Y."/>
            <person name="Guerrero C."/>
            <person name="Acosta A."/>
            <person name="de Eugenio L.I."/>
            <person name="Martinez V."/>
            <person name="Marques S."/>
            <person name="Rojo F."/>
            <person name="Santero E."/>
            <person name="Genilloud O."/>
            <person name="Perez-Perez J."/>
            <person name="Rossello-Mora R."/>
            <person name="Ramos J.L."/>
        </authorList>
    </citation>
    <scope>NUCLEOTIDE SEQUENCE</scope>
</reference>
<dbReference type="Pfam" id="PF11356">
    <property type="entry name" value="T2SSC"/>
    <property type="match status" value="1"/>
</dbReference>
<dbReference type="EMBL" id="ADZX01000398">
    <property type="protein sequence ID" value="EFK96810.1"/>
    <property type="molecule type" value="Genomic_DNA"/>
</dbReference>
<evidence type="ECO:0000313" key="11">
    <source>
        <dbReference type="EMBL" id="EFK96810.1"/>
    </source>
</evidence>
<dbReference type="Gene3D" id="2.30.30.830">
    <property type="match status" value="1"/>
</dbReference>
<comment type="caution">
    <text evidence="11">The sequence shown here is derived from an EMBL/GenBank/DDBJ whole genome shotgun (WGS) entry which is preliminary data.</text>
</comment>
<evidence type="ECO:0000256" key="5">
    <source>
        <dbReference type="ARBA" id="ARBA00022692"/>
    </source>
</evidence>
<keyword evidence="8 9" id="KW-0472">Membrane</keyword>
<keyword evidence="4" id="KW-0997">Cell inner membrane</keyword>
<dbReference type="GO" id="GO:0015031">
    <property type="term" value="P:protein transport"/>
    <property type="evidence" value="ECO:0007669"/>
    <property type="project" value="UniProtKB-KW"/>
</dbReference>
<evidence type="ECO:0000256" key="8">
    <source>
        <dbReference type="ARBA" id="ARBA00023136"/>
    </source>
</evidence>
<feature type="domain" description="Type II secretion system protein GspC N-terminal" evidence="10">
    <location>
        <begin position="25"/>
        <end position="170"/>
    </location>
</feature>
<keyword evidence="6" id="KW-0653">Protein transport</keyword>
<dbReference type="Gene3D" id="2.30.42.10">
    <property type="match status" value="1"/>
</dbReference>